<dbReference type="GO" id="GO:0005886">
    <property type="term" value="C:plasma membrane"/>
    <property type="evidence" value="ECO:0007669"/>
    <property type="project" value="UniProtKB-SubCell"/>
</dbReference>
<gene>
    <name evidence="8" type="primary">pilC2</name>
    <name evidence="8" type="ordered locus">Nmlp_1358</name>
</gene>
<dbReference type="InterPro" id="IPR056569">
    <property type="entry name" value="ArlJ-like"/>
</dbReference>
<dbReference type="OrthoDB" id="252907at2157"/>
<evidence type="ECO:0000313" key="9">
    <source>
        <dbReference type="Proteomes" id="UP000011867"/>
    </source>
</evidence>
<evidence type="ECO:0000313" key="8">
    <source>
        <dbReference type="EMBL" id="CCQ35566.1"/>
    </source>
</evidence>
<dbReference type="GeneID" id="14652163"/>
<evidence type="ECO:0000256" key="4">
    <source>
        <dbReference type="ARBA" id="ARBA00022989"/>
    </source>
</evidence>
<dbReference type="Proteomes" id="UP000011867">
    <property type="component" value="Chromosome"/>
</dbReference>
<sequence>MSSRVVGRAAGHVDRGLYALFSRHADRPRHDVDRDRYRGAALSVGFDMYLSRVYGLSWLVGVFAFGTVLFVGSAPSVSVAETAGRIATVVLPEAVSPAPGSFLILLGLAFGLFAKRLTVTAGGTYLRWRASARRASIERSLPGAARYLRALADGSESRHEMVRTVAEQDAYGEASTSFERVLETAALTGSLDTGLRRIARETPSRGMLSPFLLRFREHAGGGAESLQGYLRRESRMLSHQRSRARQRAGEYTDLLAELFLFVLVLPALLVVVATITAALTVGPSGATPLPGSPTVEGLLVYGGSAFVIVAGGATAFLVAELRPPDHARTYERPTGIATVTTAATNPASAAFVFAFPAAVVAWLLWLSGEPTTDAVLLGYSAYGFPVGAVAVKRERLDDAKDREIREFVHAVAGHVGLGNPLGTAVRRAADGVDVRVLRADIDDLVFRLSLTAAPDAGDARRAALDRFLDRVGTPLAEQTVGLVTGAIDVGSDAETTFETLQAEIGSLYHQRKQLRSAMLVYVVIGWTTAVLLLAVVLAVDVFLLEWFVRVGEQTGTGAAIDRDVVDASGWRFYLVTQATMLACGWFVGVASRGRYEALFHSAALVMICYISFAGAGVV</sequence>
<keyword evidence="9" id="KW-1185">Reference proteome</keyword>
<feature type="transmembrane region" description="Helical" evidence="6">
    <location>
        <begin position="518"/>
        <end position="539"/>
    </location>
</feature>
<evidence type="ECO:0000256" key="2">
    <source>
        <dbReference type="ARBA" id="ARBA00022475"/>
    </source>
</evidence>
<dbReference type="STRING" id="268739.Nmlp_1358"/>
<dbReference type="EMBL" id="HF582854">
    <property type="protein sequence ID" value="CCQ35566.1"/>
    <property type="molecule type" value="Genomic_DNA"/>
</dbReference>
<feature type="transmembrane region" description="Helical" evidence="6">
    <location>
        <begin position="298"/>
        <end position="319"/>
    </location>
</feature>
<feature type="transmembrane region" description="Helical" evidence="6">
    <location>
        <begin position="254"/>
        <end position="278"/>
    </location>
</feature>
<dbReference type="PANTHER" id="PTHR35402:SF1">
    <property type="entry name" value="TYPE II SECRETION SYSTEM PROTEIN GSPF DOMAIN-CONTAINING PROTEIN"/>
    <property type="match status" value="1"/>
</dbReference>
<feature type="domain" description="Type II secretion system protein GspF" evidence="7">
    <location>
        <begin position="145"/>
        <end position="272"/>
    </location>
</feature>
<dbReference type="AlphaFoldDB" id="M1XZH2"/>
<keyword evidence="4 6" id="KW-1133">Transmembrane helix</keyword>
<dbReference type="PANTHER" id="PTHR35402">
    <property type="entry name" value="INTEGRAL MEMBRANE PROTEIN-RELATED"/>
    <property type="match status" value="1"/>
</dbReference>
<evidence type="ECO:0000256" key="5">
    <source>
        <dbReference type="ARBA" id="ARBA00023136"/>
    </source>
</evidence>
<keyword evidence="5 6" id="KW-0472">Membrane</keyword>
<name>M1XZH2_NATM8</name>
<dbReference type="KEGG" id="nmo:Nmlp_1358"/>
<dbReference type="InterPro" id="IPR018076">
    <property type="entry name" value="T2SS_GspF_dom"/>
</dbReference>
<reference evidence="8 9" key="1">
    <citation type="journal article" date="2013" name="Genome Announc.">
        <title>Genome of the haloarchaeon Natronomonas moolapensis, a neutrophilic member of a previously haloalkaliphilic genus.</title>
        <authorList>
            <person name="Dyall-Smith M.L."/>
            <person name="Pfeiffer F."/>
            <person name="Oberwinkler T."/>
            <person name="Klee K."/>
            <person name="Rampp M."/>
            <person name="Palm P."/>
            <person name="Gross K."/>
            <person name="Schuster S.C."/>
            <person name="Oesterhelt D."/>
        </authorList>
    </citation>
    <scope>NUCLEOTIDE SEQUENCE [LARGE SCALE GENOMIC DNA]</scope>
    <source>
        <strain evidence="9">DSM 18674 / JCM 14361 / 8.8.11</strain>
    </source>
</reference>
<evidence type="ECO:0000256" key="1">
    <source>
        <dbReference type="ARBA" id="ARBA00004651"/>
    </source>
</evidence>
<accession>M1XZH2</accession>
<feature type="transmembrane region" description="Helical" evidence="6">
    <location>
        <begin position="94"/>
        <end position="114"/>
    </location>
</feature>
<feature type="transmembrane region" description="Helical" evidence="6">
    <location>
        <begin position="349"/>
        <end position="368"/>
    </location>
</feature>
<feature type="transmembrane region" description="Helical" evidence="6">
    <location>
        <begin position="374"/>
        <end position="391"/>
    </location>
</feature>
<dbReference type="Pfam" id="PF00482">
    <property type="entry name" value="T2SSF"/>
    <property type="match status" value="1"/>
</dbReference>
<dbReference type="HOGENOM" id="CLU_428035_0_0_2"/>
<proteinExistence type="predicted"/>
<feature type="transmembrane region" description="Helical" evidence="6">
    <location>
        <begin position="53"/>
        <end position="74"/>
    </location>
</feature>
<feature type="transmembrane region" description="Helical" evidence="6">
    <location>
        <begin position="570"/>
        <end position="590"/>
    </location>
</feature>
<dbReference type="eggNOG" id="arCOG01810">
    <property type="taxonomic scope" value="Archaea"/>
</dbReference>
<evidence type="ECO:0000256" key="3">
    <source>
        <dbReference type="ARBA" id="ARBA00022692"/>
    </source>
</evidence>
<protein>
    <submittedName>
        <fullName evidence="8">Type IV pilus biogenesis complex membrane subunit</fullName>
    </submittedName>
</protein>
<keyword evidence="3 6" id="KW-0812">Transmembrane</keyword>
<organism evidence="8 9">
    <name type="scientific">Natronomonas moolapensis (strain DSM 18674 / CECT 7526 / JCM 14361 / 8.8.11)</name>
    <dbReference type="NCBI Taxonomy" id="268739"/>
    <lineage>
        <taxon>Archaea</taxon>
        <taxon>Methanobacteriati</taxon>
        <taxon>Methanobacteriota</taxon>
        <taxon>Stenosarchaea group</taxon>
        <taxon>Halobacteria</taxon>
        <taxon>Halobacteriales</taxon>
        <taxon>Natronomonadaceae</taxon>
        <taxon>Natronomonas</taxon>
    </lineage>
</organism>
<evidence type="ECO:0000256" key="6">
    <source>
        <dbReference type="SAM" id="Phobius"/>
    </source>
</evidence>
<evidence type="ECO:0000259" key="7">
    <source>
        <dbReference type="Pfam" id="PF00482"/>
    </source>
</evidence>
<feature type="transmembrane region" description="Helical" evidence="6">
    <location>
        <begin position="597"/>
        <end position="617"/>
    </location>
</feature>
<keyword evidence="2" id="KW-1003">Cell membrane</keyword>
<dbReference type="RefSeq" id="WP_015408413.1">
    <property type="nucleotide sequence ID" value="NC_020388.1"/>
</dbReference>
<comment type="subcellular location">
    <subcellularLocation>
        <location evidence="1">Cell membrane</location>
        <topology evidence="1">Multi-pass membrane protein</topology>
    </subcellularLocation>
</comment>